<evidence type="ECO:0000313" key="1">
    <source>
        <dbReference type="EMBL" id="ATX79656.1"/>
    </source>
</evidence>
<dbReference type="RefSeq" id="WP_100277525.1">
    <property type="nucleotide sequence ID" value="NZ_CP018799.1"/>
</dbReference>
<name>A0A2K8L600_MARES</name>
<dbReference type="InterPro" id="IPR027417">
    <property type="entry name" value="P-loop_NTPase"/>
</dbReference>
<evidence type="ECO:0008006" key="3">
    <source>
        <dbReference type="Google" id="ProtNLM"/>
    </source>
</evidence>
<dbReference type="KEGG" id="maes:Ga0123461_1237"/>
<keyword evidence="2" id="KW-1185">Reference proteome</keyword>
<dbReference type="OrthoDB" id="570215at2"/>
<proteinExistence type="predicted"/>
<reference evidence="1 2" key="1">
    <citation type="submission" date="2016-12" db="EMBL/GenBank/DDBJ databases">
        <title>Isolation and genomic insights into novel planktonic Zetaproteobacteria from stratified waters of the Chesapeake Bay.</title>
        <authorList>
            <person name="McAllister S.M."/>
            <person name="Kato S."/>
            <person name="Chan C.S."/>
            <person name="Chiu B.K."/>
            <person name="Field E.K."/>
        </authorList>
    </citation>
    <scope>NUCLEOTIDE SEQUENCE [LARGE SCALE GENOMIC DNA]</scope>
    <source>
        <strain evidence="1 2">CP-5</strain>
    </source>
</reference>
<gene>
    <name evidence="1" type="ORF">Ga0123461_1237</name>
</gene>
<evidence type="ECO:0000313" key="2">
    <source>
        <dbReference type="Proteomes" id="UP000231701"/>
    </source>
</evidence>
<sequence length="266" mass="30002">MKKVIVNALPKSGTNLLAKSLRLMGYREQGAIGSFLVSNTTFKGRVRRFLWRNPNDSYIVGIDSPVLLPKSAIHRILGNVDENGFLSSHLGYSDELLLKILEMDYVPVLVIRDPRAVLASFIPFVVSYKPHALNEAFINMSQEERYQAALHGGRFGSVELASMLARCNALDPWYTHNAVMKVRFEDIVGSRGGGDDTVQMQTLQRLCQALELPQERAEIVAKQLFGPGRGTFRKGQVDSWREELPNEIINQTEQELTPILQRWGYI</sequence>
<accession>A0A2K8L600</accession>
<dbReference type="EMBL" id="CP018799">
    <property type="protein sequence ID" value="ATX79656.1"/>
    <property type="molecule type" value="Genomic_DNA"/>
</dbReference>
<dbReference type="Gene3D" id="3.40.50.300">
    <property type="entry name" value="P-loop containing nucleotide triphosphate hydrolases"/>
    <property type="match status" value="1"/>
</dbReference>
<organism evidence="1 2">
    <name type="scientific">Mariprofundus aestuarium</name>
    <dbReference type="NCBI Taxonomy" id="1921086"/>
    <lineage>
        <taxon>Bacteria</taxon>
        <taxon>Pseudomonadati</taxon>
        <taxon>Pseudomonadota</taxon>
        <taxon>Candidatius Mariprofundia</taxon>
        <taxon>Mariprofundales</taxon>
        <taxon>Mariprofundaceae</taxon>
        <taxon>Mariprofundus</taxon>
    </lineage>
</organism>
<dbReference type="AlphaFoldDB" id="A0A2K8L600"/>
<dbReference type="Proteomes" id="UP000231701">
    <property type="component" value="Chromosome"/>
</dbReference>
<protein>
    <recommendedName>
        <fullName evidence="3">Sulfotransferase domain-containing protein</fullName>
    </recommendedName>
</protein>
<dbReference type="SUPFAM" id="SSF52540">
    <property type="entry name" value="P-loop containing nucleoside triphosphate hydrolases"/>
    <property type="match status" value="1"/>
</dbReference>